<feature type="signal peptide" evidence="1">
    <location>
        <begin position="1"/>
        <end position="24"/>
    </location>
</feature>
<dbReference type="CDD" id="cd00146">
    <property type="entry name" value="PKD"/>
    <property type="match status" value="1"/>
</dbReference>
<comment type="caution">
    <text evidence="3">The sequence shown here is derived from an EMBL/GenBank/DDBJ whole genome shotgun (WGS) entry which is preliminary data.</text>
</comment>
<dbReference type="RefSeq" id="WP_377524706.1">
    <property type="nucleotide sequence ID" value="NZ_JBHSMJ010000017.1"/>
</dbReference>
<dbReference type="Gene3D" id="2.60.40.10">
    <property type="entry name" value="Immunoglobulins"/>
    <property type="match status" value="4"/>
</dbReference>
<keyword evidence="1" id="KW-0732">Signal</keyword>
<dbReference type="Gene3D" id="2.60.120.560">
    <property type="entry name" value="Exo-inulinase, domain 1"/>
    <property type="match status" value="1"/>
</dbReference>
<name>A0ABW0K6Q9_9BACL</name>
<proteinExistence type="predicted"/>
<feature type="domain" description="PKD" evidence="2">
    <location>
        <begin position="2000"/>
        <end position="2056"/>
    </location>
</feature>
<dbReference type="InterPro" id="IPR011635">
    <property type="entry name" value="CARDB"/>
</dbReference>
<dbReference type="SUPFAM" id="SSF49299">
    <property type="entry name" value="PKD domain"/>
    <property type="match status" value="1"/>
</dbReference>
<dbReference type="Pfam" id="PF25788">
    <property type="entry name" value="Ig_Rha78A_N"/>
    <property type="match status" value="1"/>
</dbReference>
<reference evidence="4" key="1">
    <citation type="journal article" date="2019" name="Int. J. Syst. Evol. Microbiol.">
        <title>The Global Catalogue of Microorganisms (GCM) 10K type strain sequencing project: providing services to taxonomists for standard genome sequencing and annotation.</title>
        <authorList>
            <consortium name="The Broad Institute Genomics Platform"/>
            <consortium name="The Broad Institute Genome Sequencing Center for Infectious Disease"/>
            <person name="Wu L."/>
            <person name="Ma J."/>
        </authorList>
    </citation>
    <scope>NUCLEOTIDE SEQUENCE [LARGE SCALE GENOMIC DNA]</scope>
    <source>
        <strain evidence="4">KACC 11904</strain>
    </source>
</reference>
<dbReference type="InterPro" id="IPR013783">
    <property type="entry name" value="Ig-like_fold"/>
</dbReference>
<feature type="chain" id="PRO_5046557056" evidence="1">
    <location>
        <begin position="25"/>
        <end position="2193"/>
    </location>
</feature>
<dbReference type="SMART" id="SM00089">
    <property type="entry name" value="PKD"/>
    <property type="match status" value="2"/>
</dbReference>
<dbReference type="InterPro" id="IPR022409">
    <property type="entry name" value="PKD/Chitinase_dom"/>
</dbReference>
<evidence type="ECO:0000313" key="3">
    <source>
        <dbReference type="EMBL" id="MFC5449103.1"/>
    </source>
</evidence>
<dbReference type="Proteomes" id="UP001596044">
    <property type="component" value="Unassembled WGS sequence"/>
</dbReference>
<keyword evidence="4" id="KW-1185">Reference proteome</keyword>
<gene>
    <name evidence="3" type="ORF">ACFPOG_12595</name>
</gene>
<evidence type="ECO:0000259" key="2">
    <source>
        <dbReference type="PROSITE" id="PS50093"/>
    </source>
</evidence>
<organism evidence="3 4">
    <name type="scientific">Paenibacillus aestuarii</name>
    <dbReference type="NCBI Taxonomy" id="516965"/>
    <lineage>
        <taxon>Bacteria</taxon>
        <taxon>Bacillati</taxon>
        <taxon>Bacillota</taxon>
        <taxon>Bacilli</taxon>
        <taxon>Bacillales</taxon>
        <taxon>Paenibacillaceae</taxon>
        <taxon>Paenibacillus</taxon>
    </lineage>
</organism>
<evidence type="ECO:0000256" key="1">
    <source>
        <dbReference type="SAM" id="SignalP"/>
    </source>
</evidence>
<dbReference type="Pfam" id="PF07705">
    <property type="entry name" value="CARDB"/>
    <property type="match status" value="1"/>
</dbReference>
<dbReference type="Pfam" id="PF18911">
    <property type="entry name" value="PKD_4"/>
    <property type="match status" value="1"/>
</dbReference>
<dbReference type="InterPro" id="IPR035986">
    <property type="entry name" value="PKD_dom_sf"/>
</dbReference>
<dbReference type="PROSITE" id="PS50093">
    <property type="entry name" value="PKD"/>
    <property type="match status" value="1"/>
</dbReference>
<evidence type="ECO:0000313" key="4">
    <source>
        <dbReference type="Proteomes" id="UP001596044"/>
    </source>
</evidence>
<dbReference type="InterPro" id="IPR000601">
    <property type="entry name" value="PKD_dom"/>
</dbReference>
<protein>
    <submittedName>
        <fullName evidence="3">PKD domain-containing protein</fullName>
    </submittedName>
</protein>
<dbReference type="EMBL" id="JBHSMJ010000017">
    <property type="protein sequence ID" value="MFC5449103.1"/>
    <property type="molecule type" value="Genomic_DNA"/>
</dbReference>
<sequence>MKRKLIRAISIGLLCAQLASIALQVSPEAASATVTSTKTVSIDFGAGSGNPLYDASSFKSVTVPLNSGGQNVLNWSVSINGSNVGQAGSYNAGTDSITMSSVFGNAVNVYGTQFTNPGHHFNRIGTSTSWQHQGENTDNLQYNSGSSSYPGPIPDAAYDVTTKQNVLHSQMAMYELWAPGGLAVTHAYHVPPPNLFNTGSDMAGITIPSSNVQQSSIKITGATDATDINDTGATALSFGSDGKGGGDIRLQMAVDSSKRSSGPQGSVCTTNGLDFIDTPLGGGAIDRNYCMAVNTTWEGLTYVYQGTITINYGTTSTPDLGNIVATPPACVDTSQPYTYNFTFNNSGTDINTAFNVTIAVDGTVFKTLNYSNALSGVPKTGSFSYQFSSTTSKTFTITLDPGNTVVDTNTGNNVVQLPVTPVASCSSGGGGAGPEVITGTLSVELPTVSYGSTDIIQLSNVSVSGGNNCALKTGDLVYTQGSYSKSYRLNYTGKFSHNFIASPYNGFGQGPVSVVYKVVTTCGTTKDIGPGNFTVTIKPDLGSPQFQASWFDVPYYSGYDTPVTRVPIGETISLGPIKKPAIPANSDPGTPYDPNGDPIIYTWDFAGSTDPWIQNLGDTTTGYGFDPHADHFNNIKADTKGSHAVKVSAIDTEGASAGPYNVTVDIVDPNPVPIISLPPKVIERRPFTPDISCSDSYSPYRARSIANCDWHGTKLSKYMTAGTYDIQLDVTDSAGMVSLNTAHANLVVQPDLPPVAEAALPSKGLRGTAMIMQDKSYSPDNDVIVKHTDTIMCDTNFDGSFTGQVLSVTPDASGNITFMPTVLTSCKLRIYVEEDWGNNTTKDFPFTIVNQQPSVAIDVKGDQPSMPVLNATNYDITTLLADRSRFNVSDYYNASRYSGLRYDATEQALAAPDRSNAVYLGMSANAPTKTNPSIASTTNHLSLQATANLWYDESDGYYCGSYIYCVPYGLGFKVINTTTNSMQGINKTSTSYQADHAEVQVNGAADMVWVRWTKTYLSGSFSGYRDELYKLSAIANGSTTPYKTIPFTPTSVHPPFQYANWEVADNPPPAEWTPVGTVSSVGNVPYTVSLSGYLNGTSVNEDIFPKYTDKAGNFYALSCYTQRVGYDDTTDSGKTITSYYTRYDCNIQKISQSGVVLWTNPDNITNVYTYSMYGNGGYVGWFTSPKARLNYVTDDNSMLYVSAANQSGYYGGTQYSPRVIDNNTGASRGTTFEVDSTKVYADWTYMPYSVTYSYGCHDDICYANATHFKLYNLKTGQTTLDTATLPGSIPSQDIFSPYNANISSDGKAILPVNQVVNSSYVRKLLIIDIVTGSYQFVDGYDYVTGQIRFIPNSDGAGIMEADTGYSPSYYNYQGYSTGIPISMPAGNFSNGVIVDNNTDFWNGSIYVSAKYINYNSSETTGVGIVFRQQDNQNYYQASLTTKGVVLFKVSGGTRTILDKQNNPLILGRYNDLKVSLSGTHIKVYVNAVPLIDLYDGTYTHGKQGIFADAPNVYLKKYHIETGPAGNGSVDNYAIVDMPINYSVKFTDPENDPAIPQLGKWTFTNNKPQKFLNAGDGKSDPVGTNSYNNYTVNSPIATIGKVGEYSISFTEPDDPAPPGKRYPDNTYASFRQYADPDTKIVIVHRRPIACFTISQLANYTMSWNDCSYDPDRWLSPTNYSTENSSYAIDHGIKGSTYSYTDPDGNVFNSQLLRPSKQGTYTVRKAVVDEYGAWSDWFEQTIYVDVMPVNNPPSVYLTFPSGSQSSPSYVSSLTPTITWNQADPDAGTVFGQARIVVKNESGNTVIDRTVAQNTTSLTGQWQLDTALNIGVKYQVQVMVSDDGGLWSPLSNVGWIITNRPPAAYMSFPWGTQASPTAISTLKPTFTWSQSDPDPGDGITAYQIQVWDSSNATKLYDSGQVSEGFSTAGSWSHTPGSNLNIQPHQPVRVRVQVWDSRNTASGFSPDAWMVLNRQPVANFDWSPKPAFEGDWITLTNQSTDPDGDTLQYLWSILAPDGTTSTATSQNALIPYSKIGTYKVTLTATDNYGVSDSITKNVVVNDLTVTGQVSHTTEWNNNRINYNINNSGTNDSPRPYNVFWAGEKFVLSSSVTNTGTLTEATDVKVTLLQRSITVSLSSVDKINWSGSMWQDDFDTLTDGTYTFRFTGTWNNGHTESSDVQVEIRGSVWDVTKTHRKM</sequence>
<accession>A0ABW0K6Q9</accession>